<dbReference type="SUPFAM" id="SSF51569">
    <property type="entry name" value="Aldolase"/>
    <property type="match status" value="1"/>
</dbReference>
<dbReference type="Pfam" id="PF08666">
    <property type="entry name" value="SAF"/>
    <property type="match status" value="1"/>
</dbReference>
<dbReference type="PANTHER" id="PTHR42966">
    <property type="entry name" value="N-ACETYLNEURAMINATE SYNTHASE"/>
    <property type="match status" value="1"/>
</dbReference>
<comment type="caution">
    <text evidence="2">The sequence shown here is derived from an EMBL/GenBank/DDBJ whole genome shotgun (WGS) entry which is preliminary data.</text>
</comment>
<dbReference type="Gene3D" id="3.90.1210.10">
    <property type="entry name" value="Antifreeze-like/N-acetylneuraminic acid synthase C-terminal domain"/>
    <property type="match status" value="1"/>
</dbReference>
<dbReference type="InterPro" id="IPR013785">
    <property type="entry name" value="Aldolase_TIM"/>
</dbReference>
<organism evidence="2 3">
    <name type="scientific">Haloplanus litoreus</name>
    <dbReference type="NCBI Taxonomy" id="767515"/>
    <lineage>
        <taxon>Archaea</taxon>
        <taxon>Methanobacteriati</taxon>
        <taxon>Methanobacteriota</taxon>
        <taxon>Stenosarchaea group</taxon>
        <taxon>Halobacteria</taxon>
        <taxon>Halobacteriales</taxon>
        <taxon>Haloferacaceae</taxon>
        <taxon>Haloplanus</taxon>
    </lineage>
</organism>
<feature type="domain" description="AFP-like" evidence="1">
    <location>
        <begin position="288"/>
        <end position="345"/>
    </location>
</feature>
<dbReference type="EMBL" id="JBHTAT010000001">
    <property type="protein sequence ID" value="MFC7255281.1"/>
    <property type="molecule type" value="Genomic_DNA"/>
</dbReference>
<dbReference type="NCBIfam" id="TIGR03569">
    <property type="entry name" value="NeuB_NnaB"/>
    <property type="match status" value="1"/>
</dbReference>
<keyword evidence="2" id="KW-0808">Transferase</keyword>
<dbReference type="SMART" id="SM00858">
    <property type="entry name" value="SAF"/>
    <property type="match status" value="1"/>
</dbReference>
<evidence type="ECO:0000313" key="2">
    <source>
        <dbReference type="EMBL" id="MFC7255281.1"/>
    </source>
</evidence>
<proteinExistence type="predicted"/>
<sequence>MQINGHTVGADGPFVIAEVGINHNGEMAMARSLIDAAVDAGADAVKFQSFVVEELVTASAPKAEYQEGSTGESQREMLEPYELTPEQHRELQSYCSKRDITFLSTPFDSRSLTLLDDLDVPAIKIGSGELTNIPFLREIAETGRSMIVSTGMSTMDEVETAVEAIRDANPHVPLALLHCVSLYPTDIELANLRAMQTMDDRFDVPIGFSDHTTQIETMGLAVAMGATVVEKHLTLDRSLPGPDHEASLEPDELDRAVDIVRNAERAKGSPEKRPVGDEMDTAAIARKSLHATTDIESGTTLTADHVQITRPVDGLQPNRYDDVLGRRLAESLALGDPITEEVLLD</sequence>
<name>A0ABD5ZXQ1_9EURY</name>
<gene>
    <name evidence="2" type="primary">neuB</name>
    <name evidence="2" type="ORF">ACFQKE_08245</name>
</gene>
<dbReference type="PANTHER" id="PTHR42966:SF1">
    <property type="entry name" value="SIALIC ACID SYNTHASE"/>
    <property type="match status" value="1"/>
</dbReference>
<evidence type="ECO:0000259" key="1">
    <source>
        <dbReference type="PROSITE" id="PS50844"/>
    </source>
</evidence>
<protein>
    <submittedName>
        <fullName evidence="2">N-acetylneuraminate synthase</fullName>
        <ecNumber evidence="2">2.5.1.56</ecNumber>
    </submittedName>
</protein>
<dbReference type="AlphaFoldDB" id="A0ABD5ZXQ1"/>
<dbReference type="SUPFAM" id="SSF51269">
    <property type="entry name" value="AFP III-like domain"/>
    <property type="match status" value="1"/>
</dbReference>
<dbReference type="InterPro" id="IPR051690">
    <property type="entry name" value="PseI-like"/>
</dbReference>
<dbReference type="GeneID" id="96953633"/>
<dbReference type="InterPro" id="IPR013132">
    <property type="entry name" value="PseI/NeuA/B-like_N"/>
</dbReference>
<dbReference type="InterPro" id="IPR036732">
    <property type="entry name" value="AFP_Neu5c_C_sf"/>
</dbReference>
<accession>A0ABD5ZXQ1</accession>
<dbReference type="InterPro" id="IPR013974">
    <property type="entry name" value="SAF"/>
</dbReference>
<dbReference type="GO" id="GO:0050462">
    <property type="term" value="F:N-acetylneuraminate synthase activity"/>
    <property type="evidence" value="ECO:0007669"/>
    <property type="project" value="UniProtKB-EC"/>
</dbReference>
<dbReference type="Pfam" id="PF03102">
    <property type="entry name" value="NeuB"/>
    <property type="match status" value="1"/>
</dbReference>
<reference evidence="2 3" key="1">
    <citation type="journal article" date="2019" name="Int. J. Syst. Evol. Microbiol.">
        <title>The Global Catalogue of Microorganisms (GCM) 10K type strain sequencing project: providing services to taxonomists for standard genome sequencing and annotation.</title>
        <authorList>
            <consortium name="The Broad Institute Genomics Platform"/>
            <consortium name="The Broad Institute Genome Sequencing Center for Infectious Disease"/>
            <person name="Wu L."/>
            <person name="Ma J."/>
        </authorList>
    </citation>
    <scope>NUCLEOTIDE SEQUENCE [LARGE SCALE GENOMIC DNA]</scope>
    <source>
        <strain evidence="2 3">GX21</strain>
    </source>
</reference>
<dbReference type="Proteomes" id="UP001596434">
    <property type="component" value="Unassembled WGS sequence"/>
</dbReference>
<dbReference type="InterPro" id="IPR020007">
    <property type="entry name" value="NeuB/NeuA"/>
</dbReference>
<dbReference type="PROSITE" id="PS50844">
    <property type="entry name" value="AFP_LIKE"/>
    <property type="match status" value="1"/>
</dbReference>
<dbReference type="Gene3D" id="3.20.20.70">
    <property type="entry name" value="Aldolase class I"/>
    <property type="match status" value="1"/>
</dbReference>
<dbReference type="InterPro" id="IPR006190">
    <property type="entry name" value="SAF_AFP_Neu5Ac"/>
</dbReference>
<dbReference type="CDD" id="cd11615">
    <property type="entry name" value="SAF_NeuB_like"/>
    <property type="match status" value="1"/>
</dbReference>
<keyword evidence="3" id="KW-1185">Reference proteome</keyword>
<dbReference type="EC" id="2.5.1.56" evidence="2"/>
<dbReference type="InterPro" id="IPR057736">
    <property type="entry name" value="SAF_PseI/NeuA/NeuB"/>
</dbReference>
<dbReference type="RefSeq" id="WP_379703504.1">
    <property type="nucleotide sequence ID" value="NZ_JBHTAT010000001.1"/>
</dbReference>
<evidence type="ECO:0000313" key="3">
    <source>
        <dbReference type="Proteomes" id="UP001596434"/>
    </source>
</evidence>